<dbReference type="Gene3D" id="3.30.70.920">
    <property type="match status" value="1"/>
</dbReference>
<dbReference type="Proteomes" id="UP000315037">
    <property type="component" value="Unassembled WGS sequence"/>
</dbReference>
<dbReference type="PROSITE" id="PS50956">
    <property type="entry name" value="HTH_ASNC_2"/>
    <property type="match status" value="1"/>
</dbReference>
<dbReference type="GO" id="GO:0043200">
    <property type="term" value="P:response to amino acid"/>
    <property type="evidence" value="ECO:0007669"/>
    <property type="project" value="TreeGrafter"/>
</dbReference>
<accession>A0A506UR08</accession>
<dbReference type="InterPro" id="IPR019888">
    <property type="entry name" value="Tscrpt_reg_AsnC-like"/>
</dbReference>
<dbReference type="GO" id="GO:0043565">
    <property type="term" value="F:sequence-specific DNA binding"/>
    <property type="evidence" value="ECO:0007669"/>
    <property type="project" value="InterPro"/>
</dbReference>
<dbReference type="InterPro" id="IPR019887">
    <property type="entry name" value="Tscrpt_reg_AsnC/Lrp_C"/>
</dbReference>
<dbReference type="PANTHER" id="PTHR30154">
    <property type="entry name" value="LEUCINE-RESPONSIVE REGULATORY PROTEIN"/>
    <property type="match status" value="1"/>
</dbReference>
<evidence type="ECO:0000259" key="4">
    <source>
        <dbReference type="PROSITE" id="PS50956"/>
    </source>
</evidence>
<dbReference type="SMART" id="SM00344">
    <property type="entry name" value="HTH_ASNC"/>
    <property type="match status" value="1"/>
</dbReference>
<dbReference type="InterPro" id="IPR011991">
    <property type="entry name" value="ArsR-like_HTH"/>
</dbReference>
<dbReference type="InterPro" id="IPR036390">
    <property type="entry name" value="WH_DNA-bd_sf"/>
</dbReference>
<evidence type="ECO:0000256" key="2">
    <source>
        <dbReference type="ARBA" id="ARBA00023125"/>
    </source>
</evidence>
<dbReference type="Pfam" id="PF13412">
    <property type="entry name" value="HTH_24"/>
    <property type="match status" value="1"/>
</dbReference>
<comment type="caution">
    <text evidence="5">The sequence shown here is derived from an EMBL/GenBank/DDBJ whole genome shotgun (WGS) entry which is preliminary data.</text>
</comment>
<keyword evidence="2" id="KW-0238">DNA-binding</keyword>
<dbReference type="GO" id="GO:0006355">
    <property type="term" value="P:regulation of DNA-templated transcription"/>
    <property type="evidence" value="ECO:0007669"/>
    <property type="project" value="UniProtKB-ARBA"/>
</dbReference>
<dbReference type="SUPFAM" id="SSF54909">
    <property type="entry name" value="Dimeric alpha+beta barrel"/>
    <property type="match status" value="1"/>
</dbReference>
<dbReference type="FunFam" id="1.10.10.10:FF:000186">
    <property type="entry name" value="AsnC family transcriptional regulator"/>
    <property type="match status" value="1"/>
</dbReference>
<proteinExistence type="predicted"/>
<dbReference type="EMBL" id="SORZ01000001">
    <property type="protein sequence ID" value="TPW35785.1"/>
    <property type="molecule type" value="Genomic_DNA"/>
</dbReference>
<dbReference type="InterPro" id="IPR019885">
    <property type="entry name" value="Tscrpt_reg_HTH_AsnC-type_CS"/>
</dbReference>
<dbReference type="GO" id="GO:0005829">
    <property type="term" value="C:cytosol"/>
    <property type="evidence" value="ECO:0007669"/>
    <property type="project" value="TreeGrafter"/>
</dbReference>
<dbReference type="Pfam" id="PF01037">
    <property type="entry name" value="AsnC_trans_reg"/>
    <property type="match status" value="1"/>
</dbReference>
<evidence type="ECO:0000313" key="5">
    <source>
        <dbReference type="EMBL" id="TPW35785.1"/>
    </source>
</evidence>
<evidence type="ECO:0000256" key="3">
    <source>
        <dbReference type="ARBA" id="ARBA00023163"/>
    </source>
</evidence>
<dbReference type="PRINTS" id="PR00033">
    <property type="entry name" value="HTHASNC"/>
</dbReference>
<keyword evidence="1" id="KW-0805">Transcription regulation</keyword>
<dbReference type="CDD" id="cd00090">
    <property type="entry name" value="HTH_ARSR"/>
    <property type="match status" value="1"/>
</dbReference>
<sequence>MRRNPSSPAVNWVVSGPDTERVLELDETDRMILSELQRDGRMTNVELARRIGMSAPPCLRRVRRLEELGVIRGFHAELDAAQLGWPVSFFVLVGLDSQKSQVLEEFEQTVIGWPELQACHMLNGAEDFLLHVLARDAAHQQRLIHELTEMTHVVRLRSFQDIRTLSPHKGVPL</sequence>
<dbReference type="AlphaFoldDB" id="A0A506UR08"/>
<protein>
    <submittedName>
        <fullName evidence="5">Lrp/AsnC family transcriptional regulator</fullName>
    </submittedName>
</protein>
<keyword evidence="6" id="KW-1185">Reference proteome</keyword>
<dbReference type="SUPFAM" id="SSF46785">
    <property type="entry name" value="Winged helix' DNA-binding domain"/>
    <property type="match status" value="1"/>
</dbReference>
<dbReference type="InterPro" id="IPR000485">
    <property type="entry name" value="AsnC-type_HTH_dom"/>
</dbReference>
<organism evidence="5 6">
    <name type="scientific">Oecophyllibacter saccharovorans</name>
    <dbReference type="NCBI Taxonomy" id="2558360"/>
    <lineage>
        <taxon>Bacteria</taxon>
        <taxon>Pseudomonadati</taxon>
        <taxon>Pseudomonadota</taxon>
        <taxon>Alphaproteobacteria</taxon>
        <taxon>Acetobacterales</taxon>
        <taxon>Acetobacteraceae</taxon>
        <taxon>Oecophyllibacter</taxon>
    </lineage>
</organism>
<dbReference type="RefSeq" id="WP_141450748.1">
    <property type="nucleotide sequence ID" value="NZ_SORZ01000001.1"/>
</dbReference>
<gene>
    <name evidence="5" type="ORF">E3202_02265</name>
</gene>
<dbReference type="InterPro" id="IPR036388">
    <property type="entry name" value="WH-like_DNA-bd_sf"/>
</dbReference>
<dbReference type="PANTHER" id="PTHR30154:SF34">
    <property type="entry name" value="TRANSCRIPTIONAL REGULATOR AZLB"/>
    <property type="match status" value="1"/>
</dbReference>
<reference evidence="5 6" key="1">
    <citation type="submission" date="2019-03" db="EMBL/GenBank/DDBJ databases">
        <title>The complete genome sequence of Neokomagataea sp. Jb2 NBRC113641.</title>
        <authorList>
            <person name="Chua K.-O."/>
            <person name="Chan K.-G."/>
            <person name="See-Too W.-S."/>
        </authorList>
    </citation>
    <scope>NUCLEOTIDE SEQUENCE [LARGE SCALE GENOMIC DNA]</scope>
    <source>
        <strain evidence="5 6">Jb2</strain>
    </source>
</reference>
<keyword evidence="3" id="KW-0804">Transcription</keyword>
<name>A0A506UR08_9PROT</name>
<dbReference type="Gene3D" id="1.10.10.10">
    <property type="entry name" value="Winged helix-like DNA-binding domain superfamily/Winged helix DNA-binding domain"/>
    <property type="match status" value="1"/>
</dbReference>
<dbReference type="PROSITE" id="PS00519">
    <property type="entry name" value="HTH_ASNC_1"/>
    <property type="match status" value="1"/>
</dbReference>
<evidence type="ECO:0000256" key="1">
    <source>
        <dbReference type="ARBA" id="ARBA00023015"/>
    </source>
</evidence>
<evidence type="ECO:0000313" key="6">
    <source>
        <dbReference type="Proteomes" id="UP000315037"/>
    </source>
</evidence>
<dbReference type="OrthoDB" id="9813313at2"/>
<feature type="domain" description="HTH asnC-type" evidence="4">
    <location>
        <begin position="25"/>
        <end position="86"/>
    </location>
</feature>
<dbReference type="InterPro" id="IPR011008">
    <property type="entry name" value="Dimeric_a/b-barrel"/>
</dbReference>